<keyword evidence="4" id="KW-1185">Reference proteome</keyword>
<evidence type="ECO:0000313" key="4">
    <source>
        <dbReference type="Proteomes" id="UP000253472"/>
    </source>
</evidence>
<gene>
    <name evidence="3" type="ORF">Cantr_00887</name>
</gene>
<feature type="compositionally biased region" description="Basic residues" evidence="1">
    <location>
        <begin position="337"/>
        <end position="348"/>
    </location>
</feature>
<evidence type="ECO:0008006" key="5">
    <source>
        <dbReference type="Google" id="ProtNLM"/>
    </source>
</evidence>
<keyword evidence="2" id="KW-0732">Signal</keyword>
<feature type="compositionally biased region" description="Acidic residues" evidence="1">
    <location>
        <begin position="110"/>
        <end position="134"/>
    </location>
</feature>
<evidence type="ECO:0000256" key="1">
    <source>
        <dbReference type="SAM" id="MobiDB-lite"/>
    </source>
</evidence>
<comment type="caution">
    <text evidence="3">The sequence shown here is derived from an EMBL/GenBank/DDBJ whole genome shotgun (WGS) entry which is preliminary data.</text>
</comment>
<feature type="compositionally biased region" description="Polar residues" evidence="1">
    <location>
        <begin position="306"/>
        <end position="319"/>
    </location>
</feature>
<proteinExistence type="predicted"/>
<dbReference type="STRING" id="5486.A0A367YIV9"/>
<dbReference type="EMBL" id="QLNQ01000021">
    <property type="protein sequence ID" value="RCK64912.1"/>
    <property type="molecule type" value="Genomic_DNA"/>
</dbReference>
<sequence>MFIVIQFILVSTVVAIPPACFISCTSEIARTCANGLTDLTCLCLKEDELVTCLVDICPFGVFLSARDHYIGTCLEHGRPTVTNPFPPVPAWPPVDGDDQPAQEEPPQEQPIEEQPVEQLPEEQPVEEQPVEEPPEGQLVEQPIQEPAPQEQPHQQKQDTTFRTRLSRTTHRATPTMARPPKARVTAPPKKKYPQFDPPGDDELVEDFETSDSEDDLYNPNAACEWEETDALDEHGNFIVIRRPINVPKKYRNPANVGHTRRVLIKRPVNYYSHGKNGQVDPPHRLQRVKKIQTLKALETPKKPSTGPGNSYSVASYSNKNKAKKTPQAAIPKTNDNKKKRVKVNRKSL</sequence>
<dbReference type="OrthoDB" id="3998031at2759"/>
<reference evidence="3 4" key="1">
    <citation type="submission" date="2018-06" db="EMBL/GenBank/DDBJ databases">
        <title>Whole genome sequencing of Candida tropicalis (genome annotated by CSBL at Korea University).</title>
        <authorList>
            <person name="Ahn J."/>
        </authorList>
    </citation>
    <scope>NUCLEOTIDE SEQUENCE [LARGE SCALE GENOMIC DNA]</scope>
    <source>
        <strain evidence="3 4">ATCC 20962</strain>
    </source>
</reference>
<feature type="compositionally biased region" description="Acidic residues" evidence="1">
    <location>
        <begin position="198"/>
        <end position="216"/>
    </location>
</feature>
<name>A0A367YIV9_9ASCO</name>
<feature type="signal peptide" evidence="2">
    <location>
        <begin position="1"/>
        <end position="15"/>
    </location>
</feature>
<accession>A0A367YIV9</accession>
<feature type="compositionally biased region" description="Low complexity" evidence="1">
    <location>
        <begin position="135"/>
        <end position="152"/>
    </location>
</feature>
<dbReference type="AlphaFoldDB" id="A0A367YIV9"/>
<evidence type="ECO:0000256" key="2">
    <source>
        <dbReference type="SAM" id="SignalP"/>
    </source>
</evidence>
<protein>
    <recommendedName>
        <fullName evidence="5">Extracellular membrane protein CFEM domain-containing protein</fullName>
    </recommendedName>
</protein>
<evidence type="ECO:0000313" key="3">
    <source>
        <dbReference type="EMBL" id="RCK64912.1"/>
    </source>
</evidence>
<feature type="region of interest" description="Disordered" evidence="1">
    <location>
        <begin position="293"/>
        <end position="348"/>
    </location>
</feature>
<dbReference type="Proteomes" id="UP000253472">
    <property type="component" value="Unassembled WGS sequence"/>
</dbReference>
<organism evidence="3 4">
    <name type="scientific">Candida viswanathii</name>
    <dbReference type="NCBI Taxonomy" id="5486"/>
    <lineage>
        <taxon>Eukaryota</taxon>
        <taxon>Fungi</taxon>
        <taxon>Dikarya</taxon>
        <taxon>Ascomycota</taxon>
        <taxon>Saccharomycotina</taxon>
        <taxon>Pichiomycetes</taxon>
        <taxon>Debaryomycetaceae</taxon>
        <taxon>Candida/Lodderomyces clade</taxon>
        <taxon>Candida</taxon>
    </lineage>
</organism>
<feature type="region of interest" description="Disordered" evidence="1">
    <location>
        <begin position="84"/>
        <end position="218"/>
    </location>
</feature>
<feature type="chain" id="PRO_5016826234" description="Extracellular membrane protein CFEM domain-containing protein" evidence="2">
    <location>
        <begin position="16"/>
        <end position="348"/>
    </location>
</feature>